<sequence>MNQNIDRKEKYDYLKGYSYIKRITDIADLEEFDTYYKNLKKYSLLRELERKGFPAQKILEKGSLSKLTPEDIIKSMEYQINTIGTVIGGVQDSVILGRNMRQRVQKWKETPDIGLALPFEIINMLLRGLRSKKLTLAGMHSGCGKSRLTSKIACYIGILFGIDVLVAANEQDEDEWDAMVLSCVINNQEFHWADAEQKELNEIGKIVDKYSFLFNEYGFGIDETKIVTGALTEIEEEIVTVAAEYIENNSKIHFLELANYDELTLKRQFKRHKIKGCKLIIYDTLKAPDHDWMSFVKTGDMLKEQSKELDVSIWGTFQLTDDSLFNEILNSQAIANGKHIKHIADGLLMFRPLFPDEYDKYVIYKQNESGDWITVPLDKSVVYYIGFIDKNRGGKDKDRICLRVAKGQNLWIEEGYLILSEDEKEFKRINKEYKKLKKIEQVEKIKTKLGSA</sequence>
<organism evidence="1 2">
    <name type="scientific">Paenibacillus vulneris</name>
    <dbReference type="NCBI Taxonomy" id="1133364"/>
    <lineage>
        <taxon>Bacteria</taxon>
        <taxon>Bacillati</taxon>
        <taxon>Bacillota</taxon>
        <taxon>Bacilli</taxon>
        <taxon>Bacillales</taxon>
        <taxon>Paenibacillaceae</taxon>
        <taxon>Paenibacillus</taxon>
    </lineage>
</organism>
<dbReference type="RefSeq" id="WP_345594878.1">
    <property type="nucleotide sequence ID" value="NZ_BAABJG010000055.1"/>
</dbReference>
<gene>
    <name evidence="1" type="ORF">ACFQ4B_05880</name>
</gene>
<dbReference type="Proteomes" id="UP001597180">
    <property type="component" value="Unassembled WGS sequence"/>
</dbReference>
<reference evidence="2" key="1">
    <citation type="journal article" date="2019" name="Int. J. Syst. Evol. Microbiol.">
        <title>The Global Catalogue of Microorganisms (GCM) 10K type strain sequencing project: providing services to taxonomists for standard genome sequencing and annotation.</title>
        <authorList>
            <consortium name="The Broad Institute Genomics Platform"/>
            <consortium name="The Broad Institute Genome Sequencing Center for Infectious Disease"/>
            <person name="Wu L."/>
            <person name="Ma J."/>
        </authorList>
    </citation>
    <scope>NUCLEOTIDE SEQUENCE [LARGE SCALE GENOMIC DNA]</scope>
    <source>
        <strain evidence="2">CCUG 53270</strain>
    </source>
</reference>
<evidence type="ECO:0000313" key="2">
    <source>
        <dbReference type="Proteomes" id="UP001597180"/>
    </source>
</evidence>
<proteinExistence type="predicted"/>
<dbReference type="SUPFAM" id="SSF52540">
    <property type="entry name" value="P-loop containing nucleoside triphosphate hydrolases"/>
    <property type="match status" value="1"/>
</dbReference>
<dbReference type="InterPro" id="IPR027417">
    <property type="entry name" value="P-loop_NTPase"/>
</dbReference>
<protein>
    <recommendedName>
        <fullName evidence="3">SF4 helicase domain-containing protein</fullName>
    </recommendedName>
</protein>
<comment type="caution">
    <text evidence="1">The sequence shown here is derived from an EMBL/GenBank/DDBJ whole genome shotgun (WGS) entry which is preliminary data.</text>
</comment>
<name>A0ABW3UH29_9BACL</name>
<keyword evidence="2" id="KW-1185">Reference proteome</keyword>
<accession>A0ABW3UH29</accession>
<dbReference type="EMBL" id="JBHTLU010000012">
    <property type="protein sequence ID" value="MFD1219639.1"/>
    <property type="molecule type" value="Genomic_DNA"/>
</dbReference>
<evidence type="ECO:0008006" key="3">
    <source>
        <dbReference type="Google" id="ProtNLM"/>
    </source>
</evidence>
<evidence type="ECO:0000313" key="1">
    <source>
        <dbReference type="EMBL" id="MFD1219639.1"/>
    </source>
</evidence>
<dbReference type="Gene3D" id="3.40.50.300">
    <property type="entry name" value="P-loop containing nucleotide triphosphate hydrolases"/>
    <property type="match status" value="1"/>
</dbReference>